<accession>I4DLT6</accession>
<dbReference type="Pfam" id="PF00379">
    <property type="entry name" value="Chitin_bind_4"/>
    <property type="match status" value="1"/>
</dbReference>
<reference evidence="5" key="1">
    <citation type="journal article" date="2012" name="BMC Biol.">
        <title>Comprehensive microarray-based analysis for stage-specific larval camouflage pattern-associated genes in the swallowtail butterfly, Papilio xuthus.</title>
        <authorList>
            <person name="Futahashi R."/>
            <person name="Shirataki H."/>
            <person name="Narita T."/>
            <person name="Mita K."/>
            <person name="Fujiwara H."/>
        </authorList>
    </citation>
    <scope>NUCLEOTIDE SEQUENCE</scope>
    <source>
        <tissue evidence="5">Epidermis</tissue>
    </source>
</reference>
<dbReference type="PROSITE" id="PS51155">
    <property type="entry name" value="CHIT_BIND_RR_2"/>
    <property type="match status" value="1"/>
</dbReference>
<sequence length="137" mass="14821">MKFLVLFAVVALASADVAHIVRTDEYQAPIIKSSYDADPVGNFQYEYETGNGIAAQAQGVVKNPNSEAATLEVKGSVRYTSPDGTPVETTYVADENGYQAQGSHIPVPPEIPELILRSLQYIAEHPPPAEYIKKTVA</sequence>
<organism evidence="5">
    <name type="scientific">Papilio polytes</name>
    <name type="common">Common mormon</name>
    <name type="synonym">Swallowtail butterfly</name>
    <dbReference type="NCBI Taxonomy" id="76194"/>
    <lineage>
        <taxon>Eukaryota</taxon>
        <taxon>Metazoa</taxon>
        <taxon>Ecdysozoa</taxon>
        <taxon>Arthropoda</taxon>
        <taxon>Hexapoda</taxon>
        <taxon>Insecta</taxon>
        <taxon>Pterygota</taxon>
        <taxon>Neoptera</taxon>
        <taxon>Endopterygota</taxon>
        <taxon>Lepidoptera</taxon>
        <taxon>Glossata</taxon>
        <taxon>Ditrysia</taxon>
        <taxon>Papilionoidea</taxon>
        <taxon>Papilionidae</taxon>
        <taxon>Papilioninae</taxon>
        <taxon>Papilio</taxon>
    </lineage>
</organism>
<dbReference type="GO" id="GO:0008010">
    <property type="term" value="F:structural constituent of chitin-based larval cuticle"/>
    <property type="evidence" value="ECO:0007669"/>
    <property type="project" value="TreeGrafter"/>
</dbReference>
<dbReference type="EMBL" id="AK402254">
    <property type="protein sequence ID" value="BAM18876.1"/>
    <property type="molecule type" value="mRNA"/>
</dbReference>
<feature type="chain" id="PRO_5012903945" evidence="4">
    <location>
        <begin position="16"/>
        <end position="137"/>
    </location>
</feature>
<dbReference type="InterPro" id="IPR000618">
    <property type="entry name" value="Insect_cuticle"/>
</dbReference>
<dbReference type="PRINTS" id="PR00947">
    <property type="entry name" value="CUTICLE"/>
</dbReference>
<keyword evidence="1 3" id="KW-0193">Cuticle</keyword>
<evidence type="ECO:0000256" key="4">
    <source>
        <dbReference type="SAM" id="SignalP"/>
    </source>
</evidence>
<dbReference type="PANTHER" id="PTHR10380:SF238">
    <property type="entry name" value="CUTICULAR PROTEIN 65EA-RELATED"/>
    <property type="match status" value="1"/>
</dbReference>
<evidence type="ECO:0000256" key="3">
    <source>
        <dbReference type="PROSITE-ProRule" id="PRU00497"/>
    </source>
</evidence>
<protein>
    <submittedName>
        <fullName evidence="5">Cuticular protein PpolCPR2</fullName>
    </submittedName>
</protein>
<dbReference type="PANTHER" id="PTHR10380">
    <property type="entry name" value="CUTICLE PROTEIN"/>
    <property type="match status" value="1"/>
</dbReference>
<name>I4DLT6_PAPPL</name>
<dbReference type="InterPro" id="IPR031311">
    <property type="entry name" value="CHIT_BIND_RR_consensus"/>
</dbReference>
<dbReference type="InterPro" id="IPR050468">
    <property type="entry name" value="Cuticle_Struct_Prot"/>
</dbReference>
<feature type="signal peptide" evidence="4">
    <location>
        <begin position="1"/>
        <end position="15"/>
    </location>
</feature>
<dbReference type="PROSITE" id="PS00233">
    <property type="entry name" value="CHIT_BIND_RR_1"/>
    <property type="match status" value="1"/>
</dbReference>
<dbReference type="GO" id="GO:0062129">
    <property type="term" value="C:chitin-based extracellular matrix"/>
    <property type="evidence" value="ECO:0007669"/>
    <property type="project" value="TreeGrafter"/>
</dbReference>
<evidence type="ECO:0000256" key="2">
    <source>
        <dbReference type="ARBA" id="ARBA00022729"/>
    </source>
</evidence>
<dbReference type="AlphaFoldDB" id="I4DLT6"/>
<proteinExistence type="evidence at transcript level"/>
<evidence type="ECO:0000256" key="1">
    <source>
        <dbReference type="ARBA" id="ARBA00022460"/>
    </source>
</evidence>
<dbReference type="OrthoDB" id="7998177at2759"/>
<evidence type="ECO:0000313" key="5">
    <source>
        <dbReference type="EMBL" id="BAM18876.1"/>
    </source>
</evidence>
<dbReference type="RefSeq" id="NP_001298683.1">
    <property type="nucleotide sequence ID" value="NM_001311754.1"/>
</dbReference>
<dbReference type="GeneID" id="106107628"/>
<keyword evidence="2 4" id="KW-0732">Signal</keyword>